<evidence type="ECO:0000256" key="7">
    <source>
        <dbReference type="ARBA" id="ARBA00023242"/>
    </source>
</evidence>
<dbReference type="PANTHER" id="PTHR48249">
    <property type="entry name" value="MEDIATOR OF RNA POLYMERASE II TRANSCRIPTION SUBUNIT 13"/>
    <property type="match status" value="1"/>
</dbReference>
<evidence type="ECO:0000313" key="10">
    <source>
        <dbReference type="Proteomes" id="UP000694888"/>
    </source>
</evidence>
<feature type="region of interest" description="Disordered" evidence="8">
    <location>
        <begin position="950"/>
        <end position="1020"/>
    </location>
</feature>
<comment type="similarity">
    <text evidence="2">Belongs to the Mediator complex subunit 13 family.</text>
</comment>
<evidence type="ECO:0000256" key="3">
    <source>
        <dbReference type="ARBA" id="ARBA00019618"/>
    </source>
</evidence>
<feature type="compositionally biased region" description="Low complexity" evidence="8">
    <location>
        <begin position="641"/>
        <end position="654"/>
    </location>
</feature>
<feature type="region of interest" description="Disordered" evidence="8">
    <location>
        <begin position="436"/>
        <end position="475"/>
    </location>
</feature>
<proteinExistence type="inferred from homology"/>
<feature type="region of interest" description="Disordered" evidence="8">
    <location>
        <begin position="699"/>
        <end position="720"/>
    </location>
</feature>
<reference evidence="11" key="1">
    <citation type="submission" date="2025-08" db="UniProtKB">
        <authorList>
            <consortium name="RefSeq"/>
        </authorList>
    </citation>
    <scope>IDENTIFICATION</scope>
</reference>
<feature type="compositionally biased region" description="Gly residues" evidence="8">
    <location>
        <begin position="699"/>
        <end position="708"/>
    </location>
</feature>
<evidence type="ECO:0000256" key="6">
    <source>
        <dbReference type="ARBA" id="ARBA00023163"/>
    </source>
</evidence>
<feature type="region of interest" description="Disordered" evidence="8">
    <location>
        <begin position="1273"/>
        <end position="1295"/>
    </location>
</feature>
<organism evidence="10 11">
    <name type="scientific">Aplysia californica</name>
    <name type="common">California sea hare</name>
    <dbReference type="NCBI Taxonomy" id="6500"/>
    <lineage>
        <taxon>Eukaryota</taxon>
        <taxon>Metazoa</taxon>
        <taxon>Spiralia</taxon>
        <taxon>Lophotrochozoa</taxon>
        <taxon>Mollusca</taxon>
        <taxon>Gastropoda</taxon>
        <taxon>Heterobranchia</taxon>
        <taxon>Euthyneura</taxon>
        <taxon>Tectipleura</taxon>
        <taxon>Aplysiida</taxon>
        <taxon>Aplysioidea</taxon>
        <taxon>Aplysiidae</taxon>
        <taxon>Aplysia</taxon>
    </lineage>
</organism>
<keyword evidence="10" id="KW-1185">Reference proteome</keyword>
<feature type="compositionally biased region" description="Low complexity" evidence="8">
    <location>
        <begin position="505"/>
        <end position="521"/>
    </location>
</feature>
<keyword evidence="5" id="KW-0805">Transcription regulation</keyword>
<feature type="domain" description="Mediator complex subunit Med13 N-terminal" evidence="9">
    <location>
        <begin position="12"/>
        <end position="238"/>
    </location>
</feature>
<protein>
    <recommendedName>
        <fullName evidence="3">Mediator of RNA polymerase II transcription subunit 13</fullName>
    </recommendedName>
</protein>
<feature type="compositionally biased region" description="Low complexity" evidence="8">
    <location>
        <begin position="709"/>
        <end position="720"/>
    </location>
</feature>
<feature type="region of interest" description="Disordered" evidence="8">
    <location>
        <begin position="635"/>
        <end position="654"/>
    </location>
</feature>
<feature type="region of interest" description="Disordered" evidence="8">
    <location>
        <begin position="311"/>
        <end position="343"/>
    </location>
</feature>
<feature type="compositionally biased region" description="Polar residues" evidence="8">
    <location>
        <begin position="1281"/>
        <end position="1292"/>
    </location>
</feature>
<dbReference type="PANTHER" id="PTHR48249:SF3">
    <property type="entry name" value="MEDIATOR OF RNA POLYMERASE II TRANSCRIPTION SUBUNIT 13"/>
    <property type="match status" value="1"/>
</dbReference>
<gene>
    <name evidence="11" type="primary">LOC101861116</name>
</gene>
<dbReference type="InterPro" id="IPR021643">
    <property type="entry name" value="Mediator_Med13_N"/>
</dbReference>
<name>A0ABM1VRK5_APLCA</name>
<evidence type="ECO:0000256" key="4">
    <source>
        <dbReference type="ARBA" id="ARBA00022491"/>
    </source>
</evidence>
<dbReference type="Proteomes" id="UP000694888">
    <property type="component" value="Unplaced"/>
</dbReference>
<feature type="compositionally biased region" description="Basic and acidic residues" evidence="8">
    <location>
        <begin position="874"/>
        <end position="883"/>
    </location>
</feature>
<comment type="subcellular location">
    <subcellularLocation>
        <location evidence="1">Nucleus</location>
    </subcellularLocation>
</comment>
<feature type="region of interest" description="Disordered" evidence="8">
    <location>
        <begin position="838"/>
        <end position="907"/>
    </location>
</feature>
<evidence type="ECO:0000313" key="11">
    <source>
        <dbReference type="RefSeq" id="XP_035825047.1"/>
    </source>
</evidence>
<feature type="compositionally biased region" description="Basic residues" evidence="8">
    <location>
        <begin position="461"/>
        <end position="474"/>
    </location>
</feature>
<evidence type="ECO:0000259" key="9">
    <source>
        <dbReference type="Pfam" id="PF11597"/>
    </source>
</evidence>
<keyword evidence="6" id="KW-0804">Transcription</keyword>
<feature type="compositionally biased region" description="Low complexity" evidence="8">
    <location>
        <begin position="554"/>
        <end position="566"/>
    </location>
</feature>
<dbReference type="InterPro" id="IPR051139">
    <property type="entry name" value="Mediator_complx_sub13"/>
</dbReference>
<accession>A0ABM1VRK5</accession>
<dbReference type="RefSeq" id="XP_035825047.1">
    <property type="nucleotide sequence ID" value="XM_035969154.1"/>
</dbReference>
<evidence type="ECO:0000256" key="1">
    <source>
        <dbReference type="ARBA" id="ARBA00004123"/>
    </source>
</evidence>
<evidence type="ECO:0000256" key="8">
    <source>
        <dbReference type="SAM" id="MobiDB-lite"/>
    </source>
</evidence>
<dbReference type="Pfam" id="PF11597">
    <property type="entry name" value="Med13_N"/>
    <property type="match status" value="1"/>
</dbReference>
<evidence type="ECO:0000256" key="5">
    <source>
        <dbReference type="ARBA" id="ARBA00023015"/>
    </source>
</evidence>
<feature type="region of interest" description="Disordered" evidence="8">
    <location>
        <begin position="495"/>
        <end position="580"/>
    </location>
</feature>
<dbReference type="GeneID" id="101861116"/>
<keyword evidence="4" id="KW-0678">Repressor</keyword>
<keyword evidence="7" id="KW-0539">Nucleus</keyword>
<feature type="compositionally biased region" description="Basic and acidic residues" evidence="8">
    <location>
        <begin position="448"/>
        <end position="460"/>
    </location>
</feature>
<evidence type="ECO:0000256" key="2">
    <source>
        <dbReference type="ARBA" id="ARBA00009354"/>
    </source>
</evidence>
<sequence length="1447" mass="156032">MSHPNPTGNGCSLEDCLTNLFALTDLCGIKWRRFASENEYVEPLDDPVLIGFSRCLSLDILCVWRRVQRNPEQRQPDFNNSKELWIFWYGDEPESLRQALSTDLGLKELESGTWDRDKDKDNGLTYECRTLLFKALHNLIERNLLLKNFVRLGRWYVLPYEHGSGETGVHLSFCFHYFLHGESQVCASIEVKLRPPVWKLTNQHIALVQDNQASIQVILAPHGLSGVLTGVTYCDNDPTGTTTKMFSDWAGYYPIKETAREDLTGSKLPNMVEVIVGNTRMRYPSCYVLVCDNEDMHTSNSVLQPMHPTSLPPPHHSRPGAFGRSTSQYQHLSPPASPGDPLVGTDHHGMKVGPLMAGQGDGLPSVSGTKADVLGYQLAEKVRQDACLNLAVNKRMSDTNNVEEGQQHSQQSPVGTWNFTDPASKVNCNCVKHRKKAQGKGALGGKHGKGEKPDKLERQLSRHSRNSVPFHRRGHQMDDLLQFDVEGMMAHSLPATQPNPAFCPTGTTTMASSSSNSSTTTPQGRSSTPMHDSVLPVDTPNSAPSPLDEPQPPTSSTTMDPTMPTLSPHPPSKVPGDGNNRCPTAVAGCSGAGSGESGHTATATAAAPAANGGNGSNGANSGSANGSSISVNTTLPNALGSTNNGSNNNSSNISSSMATVTVPSITTTTGGTEVVVGGASALNATATTTNLFGEALSKGGGSGGGGGEDPSCSSSTAATAAKPGGGVVGVVVPGEAQQFSWSSTTTKTESVSHWVHSHQQRVVSDKLQERVFESNLKRPHLPTKGSDSDSEQPVDSLYDFDTLNLWINLPLKKCRLESMGDSMSGDLISPSSSFASHSRLAPMMRSPSPPDPDPYEFSDEASKDPKTLTTRSRPSRDGRDDGMARPSPLGKVEEESQPAARQGNLDPVTVKEEATNDLAQLSSPLTPGGSLTRERDLRVKGIAQDLQQIFQSDSSEEDEDGGALDSGVGSKSTDDQTKLTRIPNGSLGALAPLDLARMYPTPPSHETNKSHSPETMTESTNEAMLTGGSIVAFHNTVESSVPSVVDPITNVKCDVFVPAQTIEAVGSSKYSAVELPSGQLSPVSTVQDYKPSWNMSMPMMDVQQAHRTHYVNIPSVENISSIRTVGSGAGIDASPAIYNNSQQRTPLSYAELTSPASNSSSYLNKTNNSIDNHGTNSQLPEANSLLLNVLLSDSFLNLFKDHNFDSCNICVCNVDINGSDVSVYLPDTSKGSSSGYKCTCAFSAAINRRFGYDSGLFYEDEVEITGYRHDRYEVRKPPLAQPNSPKASGDASSRTEDLNPQVLQQLLDQYASPFLSCVGSHHLSTLSMAADTNYQTSSIDLLQIRDANDVVCQALEVAMDHCFSNRFEDHAPKANCLHKWPYLRGASCVPSNSQDMIQCLKSLHPILQNAIQNKRVTRLWENTYKLQGPISWKDFHELAGRGKCCQF</sequence>